<feature type="region of interest" description="Disordered" evidence="1">
    <location>
        <begin position="98"/>
        <end position="230"/>
    </location>
</feature>
<dbReference type="Proteomes" id="UP000305067">
    <property type="component" value="Unassembled WGS sequence"/>
</dbReference>
<accession>A0A5C3QGM4</accession>
<feature type="compositionally biased region" description="Low complexity" evidence="1">
    <location>
        <begin position="102"/>
        <end position="116"/>
    </location>
</feature>
<name>A0A5C3QGM4_9AGAR</name>
<feature type="region of interest" description="Disordered" evidence="1">
    <location>
        <begin position="1"/>
        <end position="25"/>
    </location>
</feature>
<feature type="compositionally biased region" description="Polar residues" evidence="1">
    <location>
        <begin position="190"/>
        <end position="200"/>
    </location>
</feature>
<organism evidence="2 3">
    <name type="scientific">Pterulicium gracile</name>
    <dbReference type="NCBI Taxonomy" id="1884261"/>
    <lineage>
        <taxon>Eukaryota</taxon>
        <taxon>Fungi</taxon>
        <taxon>Dikarya</taxon>
        <taxon>Basidiomycota</taxon>
        <taxon>Agaricomycotina</taxon>
        <taxon>Agaricomycetes</taxon>
        <taxon>Agaricomycetidae</taxon>
        <taxon>Agaricales</taxon>
        <taxon>Pleurotineae</taxon>
        <taxon>Pterulaceae</taxon>
        <taxon>Pterulicium</taxon>
    </lineage>
</organism>
<sequence length="230" mass="24086">SEPSVGLSTVPPALAYPNRDLLTPEPQTLTTPAIQEYIDEHISPRLDTRPIPAEDEDYILPQGFVPHTSSPTIEPAFFNGAGPVSSTPASYEDSMFIGGMDSGSSSTSPLWGTSSSRARSKSDVKGKSKKGLIRPTATYDEVSDGSTPVLIQPHRRFGASSPPSAMRGSRPRGSTVSGDGVNGDYRSNGEGASTIGSSNAGDLVSRRRAMSVGSAGSAPLNRPLSMFSED</sequence>
<dbReference type="EMBL" id="ML178826">
    <property type="protein sequence ID" value="TFL01166.1"/>
    <property type="molecule type" value="Genomic_DNA"/>
</dbReference>
<reference evidence="2 3" key="1">
    <citation type="journal article" date="2019" name="Nat. Ecol. Evol.">
        <title>Megaphylogeny resolves global patterns of mushroom evolution.</title>
        <authorList>
            <person name="Varga T."/>
            <person name="Krizsan K."/>
            <person name="Foldi C."/>
            <person name="Dima B."/>
            <person name="Sanchez-Garcia M."/>
            <person name="Sanchez-Ramirez S."/>
            <person name="Szollosi G.J."/>
            <person name="Szarkandi J.G."/>
            <person name="Papp V."/>
            <person name="Albert L."/>
            <person name="Andreopoulos W."/>
            <person name="Angelini C."/>
            <person name="Antonin V."/>
            <person name="Barry K.W."/>
            <person name="Bougher N.L."/>
            <person name="Buchanan P."/>
            <person name="Buyck B."/>
            <person name="Bense V."/>
            <person name="Catcheside P."/>
            <person name="Chovatia M."/>
            <person name="Cooper J."/>
            <person name="Damon W."/>
            <person name="Desjardin D."/>
            <person name="Finy P."/>
            <person name="Geml J."/>
            <person name="Haridas S."/>
            <person name="Hughes K."/>
            <person name="Justo A."/>
            <person name="Karasinski D."/>
            <person name="Kautmanova I."/>
            <person name="Kiss B."/>
            <person name="Kocsube S."/>
            <person name="Kotiranta H."/>
            <person name="LaButti K.M."/>
            <person name="Lechner B.E."/>
            <person name="Liimatainen K."/>
            <person name="Lipzen A."/>
            <person name="Lukacs Z."/>
            <person name="Mihaltcheva S."/>
            <person name="Morgado L.N."/>
            <person name="Niskanen T."/>
            <person name="Noordeloos M.E."/>
            <person name="Ohm R.A."/>
            <person name="Ortiz-Santana B."/>
            <person name="Ovrebo C."/>
            <person name="Racz N."/>
            <person name="Riley R."/>
            <person name="Savchenko A."/>
            <person name="Shiryaev A."/>
            <person name="Soop K."/>
            <person name="Spirin V."/>
            <person name="Szebenyi C."/>
            <person name="Tomsovsky M."/>
            <person name="Tulloss R.E."/>
            <person name="Uehling J."/>
            <person name="Grigoriev I.V."/>
            <person name="Vagvolgyi C."/>
            <person name="Papp T."/>
            <person name="Martin F.M."/>
            <person name="Miettinen O."/>
            <person name="Hibbett D.S."/>
            <person name="Nagy L.G."/>
        </authorList>
    </citation>
    <scope>NUCLEOTIDE SEQUENCE [LARGE SCALE GENOMIC DNA]</scope>
    <source>
        <strain evidence="2 3">CBS 309.79</strain>
    </source>
</reference>
<proteinExistence type="predicted"/>
<evidence type="ECO:0000313" key="3">
    <source>
        <dbReference type="Proteomes" id="UP000305067"/>
    </source>
</evidence>
<protein>
    <submittedName>
        <fullName evidence="2">Uncharacterized protein</fullName>
    </submittedName>
</protein>
<evidence type="ECO:0000313" key="2">
    <source>
        <dbReference type="EMBL" id="TFL01166.1"/>
    </source>
</evidence>
<keyword evidence="3" id="KW-1185">Reference proteome</keyword>
<feature type="non-terminal residue" evidence="2">
    <location>
        <position position="1"/>
    </location>
</feature>
<evidence type="ECO:0000256" key="1">
    <source>
        <dbReference type="SAM" id="MobiDB-lite"/>
    </source>
</evidence>
<dbReference type="AlphaFoldDB" id="A0A5C3QGM4"/>
<gene>
    <name evidence="2" type="ORF">BDV98DRAFT_593569</name>
</gene>